<dbReference type="STRING" id="984262.SGRA_0113"/>
<dbReference type="RefSeq" id="WP_014373109.1">
    <property type="nucleotide sequence ID" value="NC_016940.1"/>
</dbReference>
<dbReference type="KEGG" id="sgn:SGRA_0113"/>
<keyword evidence="3" id="KW-1185">Reference proteome</keyword>
<dbReference type="InterPro" id="IPR009057">
    <property type="entry name" value="Homeodomain-like_sf"/>
</dbReference>
<dbReference type="EMBL" id="CP002831">
    <property type="protein sequence ID" value="AFC22858.1"/>
    <property type="molecule type" value="Genomic_DNA"/>
</dbReference>
<dbReference type="SUPFAM" id="SSF46689">
    <property type="entry name" value="Homeodomain-like"/>
    <property type="match status" value="1"/>
</dbReference>
<dbReference type="Gene3D" id="1.10.10.10">
    <property type="entry name" value="Winged helix-like DNA-binding domain superfamily/Winged helix DNA-binding domain"/>
    <property type="match status" value="1"/>
</dbReference>
<gene>
    <name evidence="2" type="ordered locus">SGRA_0113</name>
</gene>
<proteinExistence type="predicted"/>
<accession>H6L4H9</accession>
<sequence length="140" mass="16709">MENKEGQYVKRTQKDYTLAFKLQVVSEVENGEIGLRAAQRKYGIQGDSTIRTWIEKHGQYDKSYKLRSMKKSPEQELMELRQQLKLLEKKNRRLEKELNQADKKALFFDMMIDIAEEEFEIPIRKKSLPEQLKNSKKKKK</sequence>
<evidence type="ECO:0000313" key="3">
    <source>
        <dbReference type="Proteomes" id="UP000007519"/>
    </source>
</evidence>
<dbReference type="Proteomes" id="UP000007519">
    <property type="component" value="Chromosome"/>
</dbReference>
<dbReference type="AlphaFoldDB" id="H6L4H9"/>
<organism evidence="2 3">
    <name type="scientific">Saprospira grandis (strain Lewin)</name>
    <dbReference type="NCBI Taxonomy" id="984262"/>
    <lineage>
        <taxon>Bacteria</taxon>
        <taxon>Pseudomonadati</taxon>
        <taxon>Bacteroidota</taxon>
        <taxon>Saprospiria</taxon>
        <taxon>Saprospirales</taxon>
        <taxon>Saprospiraceae</taxon>
        <taxon>Saprospira</taxon>
    </lineage>
</organism>
<evidence type="ECO:0000256" key="1">
    <source>
        <dbReference type="SAM" id="Coils"/>
    </source>
</evidence>
<feature type="coiled-coil region" evidence="1">
    <location>
        <begin position="70"/>
        <end position="104"/>
    </location>
</feature>
<evidence type="ECO:0000313" key="2">
    <source>
        <dbReference type="EMBL" id="AFC22858.1"/>
    </source>
</evidence>
<protein>
    <submittedName>
        <fullName evidence="2">Transposase</fullName>
    </submittedName>
</protein>
<dbReference type="eggNOG" id="COG2963">
    <property type="taxonomic scope" value="Bacteria"/>
</dbReference>
<reference evidence="2 3" key="1">
    <citation type="journal article" date="2012" name="Stand. Genomic Sci.">
        <title>Complete genome sequencing and analysis of Saprospira grandis str. Lewin, a predatory marine bacterium.</title>
        <authorList>
            <person name="Saw J.H."/>
            <person name="Yuryev A."/>
            <person name="Kanbe M."/>
            <person name="Hou S."/>
            <person name="Young A.G."/>
            <person name="Aizawa S."/>
            <person name="Alam M."/>
        </authorList>
    </citation>
    <scope>NUCLEOTIDE SEQUENCE [LARGE SCALE GENOMIC DNA]</scope>
    <source>
        <strain evidence="2 3">Lewin</strain>
    </source>
</reference>
<dbReference type="HOGENOM" id="CLU_139800_0_0_10"/>
<keyword evidence="1" id="KW-0175">Coiled coil</keyword>
<name>H6L4H9_SAPGL</name>
<dbReference type="InterPro" id="IPR036388">
    <property type="entry name" value="WH-like_DNA-bd_sf"/>
</dbReference>